<keyword evidence="4" id="KW-1185">Reference proteome</keyword>
<dbReference type="EMBL" id="MQWD01000001">
    <property type="protein sequence ID" value="PAP75401.1"/>
    <property type="molecule type" value="Genomic_DNA"/>
</dbReference>
<dbReference type="SUPFAM" id="SSF48208">
    <property type="entry name" value="Six-hairpin glycosidases"/>
    <property type="match status" value="1"/>
</dbReference>
<dbReference type="RefSeq" id="WP_095509034.1">
    <property type="nucleotide sequence ID" value="NZ_MQWD01000001.1"/>
</dbReference>
<protein>
    <submittedName>
        <fullName evidence="3">Glycosyl hydrolase family 88</fullName>
    </submittedName>
</protein>
<feature type="signal peptide" evidence="2">
    <location>
        <begin position="1"/>
        <end position="23"/>
    </location>
</feature>
<reference evidence="3 4" key="1">
    <citation type="submission" date="2016-11" db="EMBL/GenBank/DDBJ databases">
        <title>Study of marine rhodopsin-containing bacteria.</title>
        <authorList>
            <person name="Yoshizawa S."/>
            <person name="Kumagai Y."/>
            <person name="Kogure K."/>
        </authorList>
    </citation>
    <scope>NUCLEOTIDE SEQUENCE [LARGE SCALE GENOMIC DNA]</scope>
    <source>
        <strain evidence="3 4">SAORIC-28</strain>
    </source>
</reference>
<dbReference type="GO" id="GO:0005975">
    <property type="term" value="P:carbohydrate metabolic process"/>
    <property type="evidence" value="ECO:0007669"/>
    <property type="project" value="InterPro"/>
</dbReference>
<evidence type="ECO:0000256" key="1">
    <source>
        <dbReference type="ARBA" id="ARBA00022801"/>
    </source>
</evidence>
<dbReference type="PANTHER" id="PTHR33886">
    <property type="entry name" value="UNSATURATED RHAMNOGALACTURONAN HYDROLASE (EUROFUNG)"/>
    <property type="match status" value="1"/>
</dbReference>
<dbReference type="PANTHER" id="PTHR33886:SF8">
    <property type="entry name" value="UNSATURATED RHAMNOGALACTURONAN HYDROLASE (EUROFUNG)"/>
    <property type="match status" value="1"/>
</dbReference>
<dbReference type="InterPro" id="IPR008928">
    <property type="entry name" value="6-hairpin_glycosidase_sf"/>
</dbReference>
<proteinExistence type="predicted"/>
<evidence type="ECO:0000256" key="2">
    <source>
        <dbReference type="SAM" id="SignalP"/>
    </source>
</evidence>
<evidence type="ECO:0000313" key="4">
    <source>
        <dbReference type="Proteomes" id="UP000216339"/>
    </source>
</evidence>
<evidence type="ECO:0000313" key="3">
    <source>
        <dbReference type="EMBL" id="PAP75401.1"/>
    </source>
</evidence>
<keyword evidence="2" id="KW-0732">Signal</keyword>
<dbReference type="InterPro" id="IPR010905">
    <property type="entry name" value="Glyco_hydro_88"/>
</dbReference>
<dbReference type="AlphaFoldDB" id="A0A271IVX4"/>
<dbReference type="InterPro" id="IPR012341">
    <property type="entry name" value="6hp_glycosidase-like_sf"/>
</dbReference>
<dbReference type="Gene3D" id="1.50.10.10">
    <property type="match status" value="1"/>
</dbReference>
<dbReference type="InterPro" id="IPR052043">
    <property type="entry name" value="PolySaccharide_Degr_Enz"/>
</dbReference>
<gene>
    <name evidence="3" type="ORF">BSZ37_02540</name>
</gene>
<keyword evidence="1 3" id="KW-0378">Hydrolase</keyword>
<feature type="chain" id="PRO_5012899380" evidence="2">
    <location>
        <begin position="24"/>
        <end position="398"/>
    </location>
</feature>
<dbReference type="OrthoDB" id="6381507at2"/>
<dbReference type="GO" id="GO:0016787">
    <property type="term" value="F:hydrolase activity"/>
    <property type="evidence" value="ECO:0007669"/>
    <property type="project" value="UniProtKB-KW"/>
</dbReference>
<dbReference type="Proteomes" id="UP000216339">
    <property type="component" value="Unassembled WGS sequence"/>
</dbReference>
<dbReference type="Pfam" id="PF07470">
    <property type="entry name" value="Glyco_hydro_88"/>
    <property type="match status" value="1"/>
</dbReference>
<organism evidence="3 4">
    <name type="scientific">Rubrivirga marina</name>
    <dbReference type="NCBI Taxonomy" id="1196024"/>
    <lineage>
        <taxon>Bacteria</taxon>
        <taxon>Pseudomonadati</taxon>
        <taxon>Rhodothermota</taxon>
        <taxon>Rhodothermia</taxon>
        <taxon>Rhodothermales</taxon>
        <taxon>Rubricoccaceae</taxon>
        <taxon>Rubrivirga</taxon>
    </lineage>
</organism>
<sequence length="398" mass="44891">MTHRLPLLAVLLAGCTAAPQAQAPPAPEAGWAAAMTEAVMARRPLVRERWDYETGTVLRGVEELYAETGDERYVDYIKSNIDAYVQPDGSIETYRIEDYNLDNIKAGSALFLLDATTDDPRYRTAADLLKRQLDEQPTTSEGGYWHKQRYPFQMWMDGLYMAEPFAVDYALEYLEGEAREEALDHAALQFLLAARYLRDPATGLYYHGWDEAKEQIWADPQTGRSQEFWGRAMGWYAMALVDVLEDFPETHPDRGALLDLLQDYAEAVANVQDPVSGVWWQVLDKSNWEGNYLESSASAMFTYALLKGVRLGLLDRDRYLPRAERAYHGLIREFIRPGDDGMISLTRVVSVGGLGGDNDRDGSFEYYLSEPVVADDPKGTAPFILASLEMERLGLLPQ</sequence>
<accession>A0A271IVX4</accession>
<dbReference type="PROSITE" id="PS51257">
    <property type="entry name" value="PROKAR_LIPOPROTEIN"/>
    <property type="match status" value="1"/>
</dbReference>
<comment type="caution">
    <text evidence="3">The sequence shown here is derived from an EMBL/GenBank/DDBJ whole genome shotgun (WGS) entry which is preliminary data.</text>
</comment>
<name>A0A271IVX4_9BACT</name>